<evidence type="ECO:0000256" key="11">
    <source>
        <dbReference type="SAM" id="Phobius"/>
    </source>
</evidence>
<comment type="similarity">
    <text evidence="2">Belongs to the GSP N family.</text>
</comment>
<dbReference type="InterPro" id="IPR022792">
    <property type="entry name" value="T2SS_protein-GspN"/>
</dbReference>
<keyword evidence="11" id="KW-1133">Transmembrane helix</keyword>
<evidence type="ECO:0000256" key="2">
    <source>
        <dbReference type="ARBA" id="ARBA00007208"/>
    </source>
</evidence>
<sequence length="263" mass="28085">MKSVKSAAGSWVWILTGIVSITLSVLFFLPASWLGALLEKQTQGRLSLGDVQGSFWRGSAFVGVASGASGPVTPLFAGRFAWKISPLILLAQVEAELANPESLSAIVKIQGNFSELQVSPASLLLPTERLEGLGAPLNTIGPTGKLRMSWNNLRFARDAGKLNADGQLQVELSEMASRLSPVKPLGSYNMAFDLHGANADLHLNTLKGPMMLAGSGTLNGGRFQFSGKAWAEEGQQARLANLLNLLGQRRKDGDQDVIALEFK</sequence>
<gene>
    <name evidence="12" type="primary">gspN</name>
    <name evidence="12" type="ORF">KDM87_07450</name>
</gene>
<keyword evidence="13" id="KW-1185">Reference proteome</keyword>
<keyword evidence="5" id="KW-1003">Cell membrane</keyword>
<evidence type="ECO:0000256" key="8">
    <source>
        <dbReference type="ARBA" id="ARBA00022927"/>
    </source>
</evidence>
<evidence type="ECO:0000313" key="12">
    <source>
        <dbReference type="EMBL" id="MBR7792431.1"/>
    </source>
</evidence>
<keyword evidence="8" id="KW-0653">Protein transport</keyword>
<comment type="caution">
    <text evidence="12">The sequence shown here is derived from an EMBL/GenBank/DDBJ whole genome shotgun (WGS) entry which is preliminary data.</text>
</comment>
<evidence type="ECO:0000256" key="4">
    <source>
        <dbReference type="ARBA" id="ARBA00022448"/>
    </source>
</evidence>
<evidence type="ECO:0000313" key="13">
    <source>
        <dbReference type="Proteomes" id="UP000682982"/>
    </source>
</evidence>
<keyword evidence="9 11" id="KW-0472">Membrane</keyword>
<keyword evidence="7 11" id="KW-0812">Transmembrane</keyword>
<dbReference type="EMBL" id="JAGSPK010000002">
    <property type="protein sequence ID" value="MBR7792431.1"/>
    <property type="molecule type" value="Genomic_DNA"/>
</dbReference>
<name>A0ABS5H144_9BURK</name>
<keyword evidence="6" id="KW-0997">Cell inner membrane</keyword>
<protein>
    <recommendedName>
        <fullName evidence="3">Type II secretion system protein N</fullName>
    </recommendedName>
    <alternativeName>
        <fullName evidence="10">General secretion pathway protein N</fullName>
    </alternativeName>
</protein>
<evidence type="ECO:0000256" key="5">
    <source>
        <dbReference type="ARBA" id="ARBA00022475"/>
    </source>
</evidence>
<evidence type="ECO:0000256" key="3">
    <source>
        <dbReference type="ARBA" id="ARBA00021563"/>
    </source>
</evidence>
<dbReference type="Pfam" id="PF01203">
    <property type="entry name" value="T2SSN"/>
    <property type="match status" value="1"/>
</dbReference>
<evidence type="ECO:0000256" key="7">
    <source>
        <dbReference type="ARBA" id="ARBA00022692"/>
    </source>
</evidence>
<evidence type="ECO:0000256" key="10">
    <source>
        <dbReference type="ARBA" id="ARBA00030772"/>
    </source>
</evidence>
<proteinExistence type="inferred from homology"/>
<reference evidence="12 13" key="1">
    <citation type="submission" date="2021-04" db="EMBL/GenBank/DDBJ databases">
        <title>novel species isolated from subtropical streams in China.</title>
        <authorList>
            <person name="Lu H."/>
        </authorList>
    </citation>
    <scope>NUCLEOTIDE SEQUENCE [LARGE SCALE GENOMIC DNA]</scope>
    <source>
        <strain evidence="12 13">FT147W</strain>
    </source>
</reference>
<evidence type="ECO:0000256" key="1">
    <source>
        <dbReference type="ARBA" id="ARBA00004533"/>
    </source>
</evidence>
<keyword evidence="4" id="KW-0813">Transport</keyword>
<feature type="transmembrane region" description="Helical" evidence="11">
    <location>
        <begin position="12"/>
        <end position="38"/>
    </location>
</feature>
<organism evidence="12 13">
    <name type="scientific">Undibacterium rivi</name>
    <dbReference type="NCBI Taxonomy" id="2828729"/>
    <lineage>
        <taxon>Bacteria</taxon>
        <taxon>Pseudomonadati</taxon>
        <taxon>Pseudomonadota</taxon>
        <taxon>Betaproteobacteria</taxon>
        <taxon>Burkholderiales</taxon>
        <taxon>Oxalobacteraceae</taxon>
        <taxon>Undibacterium</taxon>
    </lineage>
</organism>
<dbReference type="Proteomes" id="UP000682982">
    <property type="component" value="Unassembled WGS sequence"/>
</dbReference>
<comment type="subcellular location">
    <subcellularLocation>
        <location evidence="1">Cell inner membrane</location>
    </subcellularLocation>
</comment>
<evidence type="ECO:0000256" key="9">
    <source>
        <dbReference type="ARBA" id="ARBA00023136"/>
    </source>
</evidence>
<evidence type="ECO:0000256" key="6">
    <source>
        <dbReference type="ARBA" id="ARBA00022519"/>
    </source>
</evidence>
<accession>A0ABS5H144</accession>